<dbReference type="Pfam" id="PF22580">
    <property type="entry name" value="KYNU_C"/>
    <property type="match status" value="1"/>
</dbReference>
<comment type="catalytic activity">
    <reaction evidence="4 5">
        <text>L-kynurenine + H2O = anthranilate + L-alanine + H(+)</text>
        <dbReference type="Rhea" id="RHEA:16813"/>
        <dbReference type="ChEBI" id="CHEBI:15377"/>
        <dbReference type="ChEBI" id="CHEBI:15378"/>
        <dbReference type="ChEBI" id="CHEBI:16567"/>
        <dbReference type="ChEBI" id="CHEBI:57959"/>
        <dbReference type="ChEBI" id="CHEBI:57972"/>
        <dbReference type="EC" id="3.7.1.3"/>
    </reaction>
</comment>
<evidence type="ECO:0000256" key="1">
    <source>
        <dbReference type="ARBA" id="ARBA00022642"/>
    </source>
</evidence>
<dbReference type="UniPathway" id="UPA00253">
    <property type="reaction ID" value="UER00329"/>
</dbReference>
<feature type="binding site" evidence="4">
    <location>
        <position position="247"/>
    </location>
    <ligand>
        <name>pyridoxal 5'-phosphate</name>
        <dbReference type="ChEBI" id="CHEBI:597326"/>
    </ligand>
</feature>
<protein>
    <recommendedName>
        <fullName evidence="4 5">Kynureninase</fullName>
        <ecNumber evidence="4 5">3.7.1.3</ecNumber>
    </recommendedName>
    <alternativeName>
        <fullName evidence="4">L-kynurenine hydrolase</fullName>
    </alternativeName>
</protein>
<keyword evidence="2 4" id="KW-0378">Hydrolase</keyword>
<dbReference type="UniPathway" id="UPA00334">
    <property type="reaction ID" value="UER00455"/>
</dbReference>
<feature type="binding site" evidence="4">
    <location>
        <position position="302"/>
    </location>
    <ligand>
        <name>pyridoxal 5'-phosphate</name>
        <dbReference type="ChEBI" id="CHEBI:597326"/>
    </ligand>
</feature>
<keyword evidence="1 4" id="KW-0662">Pyridine nucleotide biosynthesis</keyword>
<keyword evidence="4 5" id="KW-0963">Cytoplasm</keyword>
<dbReference type="GO" id="GO:0097053">
    <property type="term" value="P:L-kynurenine catabolic process"/>
    <property type="evidence" value="ECO:0007669"/>
    <property type="project" value="UniProtKB-UniRule"/>
</dbReference>
<feature type="binding site" evidence="4">
    <location>
        <position position="250"/>
    </location>
    <ligand>
        <name>pyridoxal 5'-phosphate</name>
        <dbReference type="ChEBI" id="CHEBI:597326"/>
    </ligand>
</feature>
<comment type="subcellular location">
    <subcellularLocation>
        <location evidence="4 5">Cytoplasm</location>
    </subcellularLocation>
</comment>
<dbReference type="InterPro" id="IPR015424">
    <property type="entry name" value="PyrdxlP-dep_Trfase"/>
</dbReference>
<dbReference type="SUPFAM" id="SSF53383">
    <property type="entry name" value="PLP-dependent transferases"/>
    <property type="match status" value="1"/>
</dbReference>
<feature type="binding site" evidence="4">
    <location>
        <position position="134"/>
    </location>
    <ligand>
        <name>pyridoxal 5'-phosphate</name>
        <dbReference type="ChEBI" id="CHEBI:597326"/>
    </ligand>
</feature>
<dbReference type="GO" id="GO:0034354">
    <property type="term" value="P:'de novo' NAD+ biosynthetic process from L-tryptophan"/>
    <property type="evidence" value="ECO:0007669"/>
    <property type="project" value="UniProtKB-UniRule"/>
</dbReference>
<comment type="function">
    <text evidence="4 5">Catalyzes the cleavage of L-kynurenine (L-Kyn) and L-3-hydroxykynurenine (L-3OHKyn) into anthranilic acid (AA) and 3-hydroxyanthranilic acid (3-OHAA), respectively.</text>
</comment>
<evidence type="ECO:0000313" key="7">
    <source>
        <dbReference type="EMBL" id="PXF41213.1"/>
    </source>
</evidence>
<dbReference type="NCBIfam" id="TIGR01814">
    <property type="entry name" value="kynureninase"/>
    <property type="match status" value="1"/>
</dbReference>
<feature type="compositionally biased region" description="Polar residues" evidence="6">
    <location>
        <begin position="1"/>
        <end position="11"/>
    </location>
</feature>
<feature type="binding site" evidence="4">
    <location>
        <begin position="162"/>
        <end position="165"/>
    </location>
    <ligand>
        <name>pyridoxal 5'-phosphate</name>
        <dbReference type="ChEBI" id="CHEBI:597326"/>
    </ligand>
</feature>
<dbReference type="Gene3D" id="3.90.1150.10">
    <property type="entry name" value="Aspartate Aminotransferase, domain 1"/>
    <property type="match status" value="1"/>
</dbReference>
<name>A0A2V3IGR5_9FLOR</name>
<dbReference type="InterPro" id="IPR015422">
    <property type="entry name" value="PyrdxlP-dep_Trfase_small"/>
</dbReference>
<sequence length="459" mass="50897">MSQTQTSSSPSVRILPSASTSTSTSPSQPPRIEPHSNFDRATADRLDQTDPLHHLRSEFSLPAPVYLCGHSLGARPNAVVEAVQTHLEKWGSRAVNGHFEEPQPWVCMEQEPARLLMPLVGARYEHEVAVMNALTVNLHAMLTAFYRPHKWRTKILMEAHAFPSDMYAVHTHIASRGLDPNENVVIVEPRAGESLLREQDLWECIDTNAQSLALILLPGVQYFTGQVLPMKALATRARAHGIPFGLDLAHAVGNMELHLHDWQVDFAVWCSYKYLNSGPGATGALFLHDKHADEPLARHAGWWGHCPQTRFEMRQQFQAQRGAPGFQASNVPVLAVAPLIASLQVFERAGGVAALRKKSILLTHFLQVGLQRCLPNVVTIVSPLEAERRGCQLSLRLRVKACAQEVCEMLEKNGVVCDFRRPDVLRVAPVPLYNRFADVYVFVRALEATLAQLAAATAE</sequence>
<dbReference type="GO" id="GO:0019805">
    <property type="term" value="P:quinolinate biosynthetic process"/>
    <property type="evidence" value="ECO:0007669"/>
    <property type="project" value="UniProtKB-UniRule"/>
</dbReference>
<evidence type="ECO:0000256" key="5">
    <source>
        <dbReference type="PIRNR" id="PIRNR038800"/>
    </source>
</evidence>
<dbReference type="PIRSF" id="PIRSF038800">
    <property type="entry name" value="KYNU"/>
    <property type="match status" value="1"/>
</dbReference>
<dbReference type="InterPro" id="IPR010111">
    <property type="entry name" value="Kynureninase"/>
</dbReference>
<dbReference type="GO" id="GO:0005737">
    <property type="term" value="C:cytoplasm"/>
    <property type="evidence" value="ECO:0007669"/>
    <property type="project" value="UniProtKB-SubCell"/>
</dbReference>
<evidence type="ECO:0000256" key="4">
    <source>
        <dbReference type="HAMAP-Rule" id="MF_03017"/>
    </source>
</evidence>
<feature type="modified residue" description="N6-(pyridoxal phosphate)lysine" evidence="4">
    <location>
        <position position="273"/>
    </location>
</feature>
<keyword evidence="3 4" id="KW-0663">Pyridoxal phosphate</keyword>
<dbReference type="OrthoDB" id="5978656at2759"/>
<dbReference type="Gene3D" id="3.40.640.10">
    <property type="entry name" value="Type I PLP-dependent aspartate aminotransferase-like (Major domain)"/>
    <property type="match status" value="1"/>
</dbReference>
<comment type="caution">
    <text evidence="7">The sequence shown here is derived from an EMBL/GenBank/DDBJ whole genome shotgun (WGS) entry which is preliminary data.</text>
</comment>
<dbReference type="STRING" id="448386.A0A2V3IGR5"/>
<dbReference type="Proteomes" id="UP000247409">
    <property type="component" value="Unassembled WGS sequence"/>
</dbReference>
<feature type="compositionally biased region" description="Low complexity" evidence="6">
    <location>
        <begin position="16"/>
        <end position="26"/>
    </location>
</feature>
<dbReference type="GO" id="GO:0019441">
    <property type="term" value="P:L-tryptophan catabolic process to kynurenine"/>
    <property type="evidence" value="ECO:0007669"/>
    <property type="project" value="TreeGrafter"/>
</dbReference>
<dbReference type="FunFam" id="3.40.640.10:FF:000031">
    <property type="entry name" value="Kynureninase"/>
    <property type="match status" value="1"/>
</dbReference>
<comment type="catalytic activity">
    <reaction evidence="5">
        <text>3-hydroxy-L-kynurenine + H2O = 3-hydroxyanthranilate + L-alanine + H(+)</text>
        <dbReference type="Rhea" id="RHEA:25143"/>
        <dbReference type="ChEBI" id="CHEBI:15377"/>
        <dbReference type="ChEBI" id="CHEBI:15378"/>
        <dbReference type="ChEBI" id="CHEBI:36559"/>
        <dbReference type="ChEBI" id="CHEBI:57972"/>
        <dbReference type="ChEBI" id="CHEBI:58125"/>
        <dbReference type="EC" id="3.7.1.3"/>
    </reaction>
</comment>
<feature type="binding site" evidence="4">
    <location>
        <position position="135"/>
    </location>
    <ligand>
        <name>pyridoxal 5'-phosphate</name>
        <dbReference type="ChEBI" id="CHEBI:597326"/>
    </ligand>
</feature>
<organism evidence="7 8">
    <name type="scientific">Gracilariopsis chorda</name>
    <dbReference type="NCBI Taxonomy" id="448386"/>
    <lineage>
        <taxon>Eukaryota</taxon>
        <taxon>Rhodophyta</taxon>
        <taxon>Florideophyceae</taxon>
        <taxon>Rhodymeniophycidae</taxon>
        <taxon>Gracilariales</taxon>
        <taxon>Gracilariaceae</taxon>
        <taxon>Gracilariopsis</taxon>
    </lineage>
</organism>
<dbReference type="AlphaFoldDB" id="A0A2V3IGR5"/>
<dbReference type="GO" id="GO:0043420">
    <property type="term" value="P:anthranilate metabolic process"/>
    <property type="evidence" value="ECO:0007669"/>
    <property type="project" value="UniProtKB-UniRule"/>
</dbReference>
<feature type="binding site" evidence="4">
    <location>
        <position position="330"/>
    </location>
    <ligand>
        <name>pyridoxal 5'-phosphate</name>
        <dbReference type="ChEBI" id="CHEBI:597326"/>
    </ligand>
</feature>
<accession>A0A2V3IGR5</accession>
<comment type="cofactor">
    <cofactor evidence="4 5">
        <name>pyridoxal 5'-phosphate</name>
        <dbReference type="ChEBI" id="CHEBI:597326"/>
    </cofactor>
</comment>
<feature type="binding site" evidence="4">
    <location>
        <position position="272"/>
    </location>
    <ligand>
        <name>pyridoxal 5'-phosphate</name>
        <dbReference type="ChEBI" id="CHEBI:597326"/>
    </ligand>
</feature>
<reference evidence="7 8" key="1">
    <citation type="journal article" date="2018" name="Mol. Biol. Evol.">
        <title>Analysis of the draft genome of the red seaweed Gracilariopsis chorda provides insights into genome size evolution in Rhodophyta.</title>
        <authorList>
            <person name="Lee J."/>
            <person name="Yang E.C."/>
            <person name="Graf L."/>
            <person name="Yang J.H."/>
            <person name="Qiu H."/>
            <person name="Zel Zion U."/>
            <person name="Chan C.X."/>
            <person name="Stephens T.G."/>
            <person name="Weber A.P.M."/>
            <person name="Boo G.H."/>
            <person name="Boo S.M."/>
            <person name="Kim K.M."/>
            <person name="Shin Y."/>
            <person name="Jung M."/>
            <person name="Lee S.J."/>
            <person name="Yim H.S."/>
            <person name="Lee J.H."/>
            <person name="Bhattacharya D."/>
            <person name="Yoon H.S."/>
        </authorList>
    </citation>
    <scope>NUCLEOTIDE SEQUENCE [LARGE SCALE GENOMIC DNA]</scope>
    <source>
        <strain evidence="7 8">SKKU-2015</strain>
        <tissue evidence="7">Whole body</tissue>
    </source>
</reference>
<evidence type="ECO:0000313" key="8">
    <source>
        <dbReference type="Proteomes" id="UP000247409"/>
    </source>
</evidence>
<comment type="pathway">
    <text evidence="4 5">Cofactor biosynthesis; NAD(+) biosynthesis; quinolinate from L-kynurenine: step 2/3.</text>
</comment>
<dbReference type="PANTHER" id="PTHR14084">
    <property type="entry name" value="KYNURENINASE"/>
    <property type="match status" value="1"/>
</dbReference>
<evidence type="ECO:0000256" key="6">
    <source>
        <dbReference type="SAM" id="MobiDB-lite"/>
    </source>
</evidence>
<dbReference type="HAMAP" id="MF_01970">
    <property type="entry name" value="Kynureninase"/>
    <property type="match status" value="1"/>
</dbReference>
<evidence type="ECO:0000256" key="2">
    <source>
        <dbReference type="ARBA" id="ARBA00022801"/>
    </source>
</evidence>
<dbReference type="PANTHER" id="PTHR14084:SF0">
    <property type="entry name" value="KYNURENINASE"/>
    <property type="match status" value="1"/>
</dbReference>
<dbReference type="InterPro" id="IPR015421">
    <property type="entry name" value="PyrdxlP-dep_Trfase_major"/>
</dbReference>
<feature type="region of interest" description="Disordered" evidence="6">
    <location>
        <begin position="1"/>
        <end position="37"/>
    </location>
</feature>
<comment type="pathway">
    <text evidence="4 5">Amino-acid degradation; L-kynurenine degradation; L-alanine and anthranilate from L-kynurenine: step 1/1.</text>
</comment>
<comment type="similarity">
    <text evidence="4 5">Belongs to the kynureninase family.</text>
</comment>
<dbReference type="GO" id="GO:0030170">
    <property type="term" value="F:pyridoxal phosphate binding"/>
    <property type="evidence" value="ECO:0007669"/>
    <property type="project" value="UniProtKB-UniRule"/>
</dbReference>
<comment type="subunit">
    <text evidence="4 5">Homodimer.</text>
</comment>
<keyword evidence="8" id="KW-1185">Reference proteome</keyword>
<dbReference type="EC" id="3.7.1.3" evidence="4 5"/>
<proteinExistence type="inferred from homology"/>
<dbReference type="EMBL" id="NBIV01000227">
    <property type="protein sequence ID" value="PXF41213.1"/>
    <property type="molecule type" value="Genomic_DNA"/>
</dbReference>
<gene>
    <name evidence="4" type="primary">KYNU</name>
    <name evidence="7" type="ORF">BWQ96_09068</name>
</gene>
<comment type="caution">
    <text evidence="4">Lacks conserved residue(s) required for the propagation of feature annotation.</text>
</comment>
<dbReference type="GO" id="GO:0030429">
    <property type="term" value="F:kynureninase activity"/>
    <property type="evidence" value="ECO:0007669"/>
    <property type="project" value="UniProtKB-UniRule"/>
</dbReference>
<evidence type="ECO:0000256" key="3">
    <source>
        <dbReference type="ARBA" id="ARBA00022898"/>
    </source>
</evidence>